<evidence type="ECO:0000313" key="14">
    <source>
        <dbReference type="EMBL" id="QAS69077.1"/>
    </source>
</evidence>
<comment type="function">
    <text evidence="10">Part of the ABC transporter complex hrt involved in hemin import. Responsible for the translocation of the substrate across the membrane.</text>
</comment>
<protein>
    <recommendedName>
        <fullName evidence="4">Putative hemin transport system permease protein HrtB</fullName>
    </recommendedName>
</protein>
<evidence type="ECO:0000256" key="7">
    <source>
        <dbReference type="ARBA" id="ARBA00022692"/>
    </source>
</evidence>
<sequence>MYLAIKEMLHERLRYSLLTGILALIALVVFVLSGLAMGLSQGNRLAIDDWQASEVYLNKNANKVLAASQLSTSDLKKVQARSKAAVAVYAAVLQSKTTKINVSVLATSNKSTIMPRVLHGKQITAVDQVLVSQNLLAQGVKIGQHILLGPDKIATKIVGSYGKSTYSIVPTVYTNLSTMSRIKGQNTNPSNLINGIVATKSHFSTTQHQGLQKLSIADFINNLPGYTAQQSTLNGMIYFLFFIALAIVGIFMFILTLQKRKLFAVMKVQGISNREILTSILFQAALMSAIAVVISLILTIIMAVSLPSQVPFYFQTSQLLIDSLSLFLAAVIGGLASWPSVKNIDPVISIG</sequence>
<comment type="subcellular location">
    <subcellularLocation>
        <location evidence="1">Cell membrane</location>
        <topology evidence="1">Multi-pass membrane protein</topology>
    </subcellularLocation>
</comment>
<keyword evidence="15" id="KW-1185">Reference proteome</keyword>
<evidence type="ECO:0000256" key="3">
    <source>
        <dbReference type="ARBA" id="ARBA00011131"/>
    </source>
</evidence>
<evidence type="ECO:0000256" key="5">
    <source>
        <dbReference type="ARBA" id="ARBA00022448"/>
    </source>
</evidence>
<dbReference type="GO" id="GO:0005886">
    <property type="term" value="C:plasma membrane"/>
    <property type="evidence" value="ECO:0007669"/>
    <property type="project" value="UniProtKB-SubCell"/>
</dbReference>
<accession>A0AAJ1R8Y6</accession>
<dbReference type="Proteomes" id="UP000286907">
    <property type="component" value="Chromosome"/>
</dbReference>
<dbReference type="AlphaFoldDB" id="A0AAJ1R8Y6"/>
<evidence type="ECO:0000313" key="13">
    <source>
        <dbReference type="EMBL" id="MDN6899926.1"/>
    </source>
</evidence>
<evidence type="ECO:0000256" key="2">
    <source>
        <dbReference type="ARBA" id="ARBA00008697"/>
    </source>
</evidence>
<evidence type="ECO:0000256" key="6">
    <source>
        <dbReference type="ARBA" id="ARBA00022475"/>
    </source>
</evidence>
<dbReference type="InterPro" id="IPR003838">
    <property type="entry name" value="ABC3_permease_C"/>
</dbReference>
<evidence type="ECO:0000313" key="16">
    <source>
        <dbReference type="Proteomes" id="UP001167919"/>
    </source>
</evidence>
<feature type="domain" description="ABC3 transporter permease C-terminal" evidence="12">
    <location>
        <begin position="236"/>
        <end position="346"/>
    </location>
</feature>
<keyword evidence="9 11" id="KW-0472">Membrane</keyword>
<proteinExistence type="inferred from homology"/>
<comment type="subunit">
    <text evidence="3">The complex is composed of two ATP-binding proteins (HrtA), two transmembrane proteins (HrtB) and a solute-binding protein.</text>
</comment>
<comment type="similarity">
    <text evidence="2">Belongs to the ABC-4 integral membrane protein family. HrtB subfamily.</text>
</comment>
<reference evidence="14 15" key="1">
    <citation type="journal article" date="2019" name="Syst. Appl. Microbiol.">
        <title>Oenococcus sicerae sp. nov., isolated from French cider.</title>
        <authorList>
            <person name="Cousin F.J."/>
            <person name="Le Guellec R."/>
            <person name="Chagnot C."/>
            <person name="Goux D."/>
            <person name="Dalmasso M."/>
            <person name="Laplace J.M."/>
            <person name="Cretenet M."/>
        </authorList>
    </citation>
    <scope>NUCLEOTIDE SEQUENCE [LARGE SCALE GENOMIC DNA]</scope>
    <source>
        <strain evidence="14 15">UCMA 15228</strain>
    </source>
</reference>
<dbReference type="EMBL" id="SDWY01000001">
    <property type="protein sequence ID" value="MDN6899926.1"/>
    <property type="molecule type" value="Genomic_DNA"/>
</dbReference>
<evidence type="ECO:0000259" key="12">
    <source>
        <dbReference type="Pfam" id="PF02687"/>
    </source>
</evidence>
<evidence type="ECO:0000313" key="15">
    <source>
        <dbReference type="Proteomes" id="UP000286907"/>
    </source>
</evidence>
<reference evidence="14" key="3">
    <citation type="submission" date="2020-01" db="EMBL/GenBank/DDBJ databases">
        <authorList>
            <person name="Cousin F.J."/>
            <person name="Le Guellec R."/>
            <person name="Cretenet M."/>
        </authorList>
    </citation>
    <scope>NUCLEOTIDE SEQUENCE</scope>
    <source>
        <strain evidence="14">UCMA 15228</strain>
    </source>
</reference>
<keyword evidence="5" id="KW-0813">Transport</keyword>
<evidence type="ECO:0000256" key="8">
    <source>
        <dbReference type="ARBA" id="ARBA00022989"/>
    </source>
</evidence>
<evidence type="ECO:0000256" key="11">
    <source>
        <dbReference type="SAM" id="Phobius"/>
    </source>
</evidence>
<feature type="transmembrane region" description="Helical" evidence="11">
    <location>
        <begin position="324"/>
        <end position="341"/>
    </location>
</feature>
<dbReference type="InterPro" id="IPR051125">
    <property type="entry name" value="ABC-4/HrtB_transporter"/>
</dbReference>
<dbReference type="Pfam" id="PF02687">
    <property type="entry name" value="FtsX"/>
    <property type="match status" value="1"/>
</dbReference>
<gene>
    <name evidence="14" type="ORF">DLJ48_00260</name>
    <name evidence="13" type="ORF">EVC35_02750</name>
</gene>
<feature type="transmembrane region" description="Helical" evidence="11">
    <location>
        <begin position="276"/>
        <end position="304"/>
    </location>
</feature>
<keyword evidence="6" id="KW-1003">Cell membrane</keyword>
<evidence type="ECO:0000256" key="1">
    <source>
        <dbReference type="ARBA" id="ARBA00004651"/>
    </source>
</evidence>
<reference evidence="13" key="2">
    <citation type="submission" date="2019-01" db="EMBL/GenBank/DDBJ databases">
        <title>Oenococcus sicerae UCMA17102.</title>
        <authorList>
            <person name="Cousin F.J."/>
            <person name="Le Guellec R."/>
            <person name="Cretenet M."/>
        </authorList>
    </citation>
    <scope>NUCLEOTIDE SEQUENCE</scope>
    <source>
        <strain evidence="13">UCMA17102</strain>
    </source>
</reference>
<dbReference type="PANTHER" id="PTHR43738:SF1">
    <property type="entry name" value="HEMIN TRANSPORT SYSTEM PERMEASE PROTEIN HRTB-RELATED"/>
    <property type="match status" value="1"/>
</dbReference>
<dbReference type="PANTHER" id="PTHR43738">
    <property type="entry name" value="ABC TRANSPORTER, MEMBRANE PROTEIN"/>
    <property type="match status" value="1"/>
</dbReference>
<dbReference type="Proteomes" id="UP001167919">
    <property type="component" value="Unassembled WGS sequence"/>
</dbReference>
<feature type="transmembrane region" description="Helical" evidence="11">
    <location>
        <begin position="236"/>
        <end position="255"/>
    </location>
</feature>
<name>A0AAJ1R8Y6_9LACO</name>
<organism evidence="13 16">
    <name type="scientific">Oenococcus sicerae</name>
    <dbReference type="NCBI Taxonomy" id="2203724"/>
    <lineage>
        <taxon>Bacteria</taxon>
        <taxon>Bacillati</taxon>
        <taxon>Bacillota</taxon>
        <taxon>Bacilli</taxon>
        <taxon>Lactobacillales</taxon>
        <taxon>Lactobacillaceae</taxon>
        <taxon>Oenococcus</taxon>
    </lineage>
</organism>
<keyword evidence="7 11" id="KW-0812">Transmembrane</keyword>
<keyword evidence="8 11" id="KW-1133">Transmembrane helix</keyword>
<evidence type="ECO:0000256" key="9">
    <source>
        <dbReference type="ARBA" id="ARBA00023136"/>
    </source>
</evidence>
<evidence type="ECO:0000256" key="4">
    <source>
        <dbReference type="ARBA" id="ARBA00016962"/>
    </source>
</evidence>
<dbReference type="RefSeq" id="WP_128684867.1">
    <property type="nucleotide sequence ID" value="NZ_CP029684.2"/>
</dbReference>
<evidence type="ECO:0000256" key="10">
    <source>
        <dbReference type="ARBA" id="ARBA00024973"/>
    </source>
</evidence>
<dbReference type="EMBL" id="CP029684">
    <property type="protein sequence ID" value="QAS69077.1"/>
    <property type="molecule type" value="Genomic_DNA"/>
</dbReference>